<proteinExistence type="inferred from homology"/>
<dbReference type="PANTHER" id="PTHR45846:SF1">
    <property type="entry name" value="TRNA-DIHYDROURIDINE(47) SYNTHASE [NAD(P)(+)]-LIKE"/>
    <property type="match status" value="1"/>
</dbReference>
<name>A0A859CUE0_9GAMM</name>
<keyword evidence="3 12" id="KW-0820">tRNA-binding</keyword>
<reference evidence="17 18" key="1">
    <citation type="submission" date="2020-06" db="EMBL/GenBank/DDBJ databases">
        <authorList>
            <person name="Voronona O.L."/>
            <person name="Aksenova E.I."/>
            <person name="Kunda M.S."/>
            <person name="Semenov A.N."/>
            <person name="Ryzhova N."/>
        </authorList>
    </citation>
    <scope>NUCLEOTIDE SEQUENCE [LARGE SCALE GENOMIC DNA]</scope>
    <source>
        <strain evidence="17 18">MPKMM3633</strain>
    </source>
</reference>
<comment type="catalytic activity">
    <reaction evidence="11 12">
        <text>a 5,6-dihydrouridine in tRNA + NAD(+) = a uridine in tRNA + NADH + H(+)</text>
        <dbReference type="Rhea" id="RHEA:54452"/>
        <dbReference type="Rhea" id="RHEA-COMP:13339"/>
        <dbReference type="Rhea" id="RHEA-COMP:13887"/>
        <dbReference type="ChEBI" id="CHEBI:15378"/>
        <dbReference type="ChEBI" id="CHEBI:57540"/>
        <dbReference type="ChEBI" id="CHEBI:57945"/>
        <dbReference type="ChEBI" id="CHEBI:65315"/>
        <dbReference type="ChEBI" id="CHEBI:74443"/>
    </reaction>
</comment>
<keyword evidence="5 12" id="KW-0288">FMN</keyword>
<evidence type="ECO:0000256" key="1">
    <source>
        <dbReference type="ARBA" id="ARBA00001917"/>
    </source>
</evidence>
<feature type="active site" description="Proton donor" evidence="12 14">
    <location>
        <position position="102"/>
    </location>
</feature>
<comment type="cofactor">
    <cofactor evidence="1 12 13 15">
        <name>FMN</name>
        <dbReference type="ChEBI" id="CHEBI:58210"/>
    </cofactor>
</comment>
<feature type="binding site" evidence="12 15">
    <location>
        <begin position="226"/>
        <end position="227"/>
    </location>
    <ligand>
        <name>FMN</name>
        <dbReference type="ChEBI" id="CHEBI:58210"/>
    </ligand>
</feature>
<dbReference type="GO" id="GO:0010181">
    <property type="term" value="F:FMN binding"/>
    <property type="evidence" value="ECO:0007669"/>
    <property type="project" value="UniProtKB-UniRule"/>
</dbReference>
<dbReference type="InterPro" id="IPR013785">
    <property type="entry name" value="Aldolase_TIM"/>
</dbReference>
<gene>
    <name evidence="12 17" type="primary">dusB</name>
    <name evidence="17" type="ORF">MP3633_1244</name>
</gene>
<dbReference type="CDD" id="cd02801">
    <property type="entry name" value="DUS_like_FMN"/>
    <property type="match status" value="1"/>
</dbReference>
<evidence type="ECO:0000256" key="9">
    <source>
        <dbReference type="ARBA" id="ARBA00023002"/>
    </source>
</evidence>
<dbReference type="KEGG" id="mpri:MP3633_1244"/>
<accession>A0A859CUE0</accession>
<comment type="function">
    <text evidence="2 12 13">Catalyzes the synthesis of 5,6-dihydrouridine (D), a modified base found in the D-loop of most tRNAs, via the reduction of the C5-C6 double bond in target uridines.</text>
</comment>
<feature type="domain" description="DUS-like FMN-binding" evidence="16">
    <location>
        <begin position="15"/>
        <end position="316"/>
    </location>
</feature>
<feature type="binding site" evidence="12 15">
    <location>
        <begin position="18"/>
        <end position="20"/>
    </location>
    <ligand>
        <name>FMN</name>
        <dbReference type="ChEBI" id="CHEBI:58210"/>
    </ligand>
</feature>
<dbReference type="Gene3D" id="1.10.1200.80">
    <property type="entry name" value="Putative flavin oxidoreducatase, domain 2"/>
    <property type="match status" value="1"/>
</dbReference>
<keyword evidence="7 12" id="KW-0521">NADP</keyword>
<dbReference type="InterPro" id="IPR001269">
    <property type="entry name" value="DUS_fam"/>
</dbReference>
<keyword evidence="9 12" id="KW-0560">Oxidoreductase</keyword>
<dbReference type="InterPro" id="IPR032887">
    <property type="entry name" value="DusB"/>
</dbReference>
<dbReference type="EMBL" id="CP054301">
    <property type="protein sequence ID" value="QKK79978.1"/>
    <property type="molecule type" value="Genomic_DNA"/>
</dbReference>
<dbReference type="HAMAP" id="MF_02042">
    <property type="entry name" value="DusB_subfam"/>
    <property type="match status" value="1"/>
</dbReference>
<evidence type="ECO:0000256" key="2">
    <source>
        <dbReference type="ARBA" id="ARBA00002790"/>
    </source>
</evidence>
<dbReference type="PROSITE" id="PS01136">
    <property type="entry name" value="UPF0034"/>
    <property type="match status" value="1"/>
</dbReference>
<dbReference type="NCBIfam" id="TIGR00737">
    <property type="entry name" value="nifR3_yhdG"/>
    <property type="match status" value="1"/>
</dbReference>
<evidence type="ECO:0000313" key="18">
    <source>
        <dbReference type="Proteomes" id="UP000509371"/>
    </source>
</evidence>
<dbReference type="GO" id="GO:0000049">
    <property type="term" value="F:tRNA binding"/>
    <property type="evidence" value="ECO:0007669"/>
    <property type="project" value="UniProtKB-UniRule"/>
</dbReference>
<evidence type="ECO:0000256" key="12">
    <source>
        <dbReference type="HAMAP-Rule" id="MF_02042"/>
    </source>
</evidence>
<sequence length="322" mass="35795">MAFAIGPYCVDKPVILAPMAGVTDLPFRRLCHDQGAGLVVSEMVTSDVRLWNSTKSRHRLIHDAEVSPRSVQIAGGDPKMMAEAAQQNVELGAQIIDINMGCPAKKVCNKAAGSALLKDEALVREILESVVNSVSVPVTLKIRTGWSLDQKNGLTIAKMAEDIGIQALAIHGRTRECKFQGTAEYDTIAEIKQHLSIPIFANGDIKDPESAKFVKDYTNADGIMIGRAAQGRPWIFREINHYLETNELLAPPSLSEVRQLVINHVNALHQFYGDYLGVRIARKHVGWYLQTLADKTQFRSLFNRIDNTQEQIDKLEEFFVCL</sequence>
<keyword evidence="8 12" id="KW-0694">RNA-binding</keyword>
<feature type="binding site" evidence="12 15">
    <location>
        <position position="141"/>
    </location>
    <ligand>
        <name>FMN</name>
        <dbReference type="ChEBI" id="CHEBI:58210"/>
    </ligand>
</feature>
<dbReference type="Proteomes" id="UP000509371">
    <property type="component" value="Chromosome"/>
</dbReference>
<feature type="binding site" evidence="12 15">
    <location>
        <position position="72"/>
    </location>
    <ligand>
        <name>FMN</name>
        <dbReference type="ChEBI" id="CHEBI:58210"/>
    </ligand>
</feature>
<protein>
    <recommendedName>
        <fullName evidence="12">tRNA-dihydrouridine synthase B</fullName>
        <ecNumber evidence="12">1.3.1.-</ecNumber>
    </recommendedName>
</protein>
<evidence type="ECO:0000256" key="6">
    <source>
        <dbReference type="ARBA" id="ARBA00022694"/>
    </source>
</evidence>
<keyword evidence="15" id="KW-0547">Nucleotide-binding</keyword>
<evidence type="ECO:0000256" key="5">
    <source>
        <dbReference type="ARBA" id="ARBA00022643"/>
    </source>
</evidence>
<dbReference type="PANTHER" id="PTHR45846">
    <property type="entry name" value="TRNA-DIHYDROURIDINE(47) SYNTHASE [NAD(P)(+)]-LIKE"/>
    <property type="match status" value="1"/>
</dbReference>
<dbReference type="GO" id="GO:0050660">
    <property type="term" value="F:flavin adenine dinucleotide binding"/>
    <property type="evidence" value="ECO:0007669"/>
    <property type="project" value="InterPro"/>
</dbReference>
<dbReference type="Pfam" id="PF01207">
    <property type="entry name" value="Dus"/>
    <property type="match status" value="1"/>
</dbReference>
<keyword evidence="6 12" id="KW-0819">tRNA processing</keyword>
<evidence type="ECO:0000256" key="8">
    <source>
        <dbReference type="ARBA" id="ARBA00022884"/>
    </source>
</evidence>
<dbReference type="InterPro" id="IPR035587">
    <property type="entry name" value="DUS-like_FMN-bd"/>
</dbReference>
<evidence type="ECO:0000256" key="4">
    <source>
        <dbReference type="ARBA" id="ARBA00022630"/>
    </source>
</evidence>
<dbReference type="Gene3D" id="3.20.20.70">
    <property type="entry name" value="Aldolase class I"/>
    <property type="match status" value="1"/>
</dbReference>
<dbReference type="InterPro" id="IPR024036">
    <property type="entry name" value="tRNA-dHydroUridine_Synthase_C"/>
</dbReference>
<feature type="binding site" evidence="12">
    <location>
        <begin position="202"/>
        <end position="204"/>
    </location>
    <ligand>
        <name>FMN</name>
        <dbReference type="ChEBI" id="CHEBI:58210"/>
    </ligand>
</feature>
<evidence type="ECO:0000256" key="11">
    <source>
        <dbReference type="ARBA" id="ARBA00048802"/>
    </source>
</evidence>
<evidence type="ECO:0000256" key="10">
    <source>
        <dbReference type="ARBA" id="ARBA00048205"/>
    </source>
</evidence>
<evidence type="ECO:0000256" key="14">
    <source>
        <dbReference type="PIRSR" id="PIRSR006621-1"/>
    </source>
</evidence>
<dbReference type="PIRSF" id="PIRSF006621">
    <property type="entry name" value="Dus"/>
    <property type="match status" value="1"/>
</dbReference>
<evidence type="ECO:0000256" key="3">
    <source>
        <dbReference type="ARBA" id="ARBA00022555"/>
    </source>
</evidence>
<dbReference type="RefSeq" id="WP_217909057.1">
    <property type="nucleotide sequence ID" value="NZ_BAAAEF010000013.1"/>
</dbReference>
<evidence type="ECO:0000256" key="13">
    <source>
        <dbReference type="PIRNR" id="PIRNR006621"/>
    </source>
</evidence>
<dbReference type="SUPFAM" id="SSF51395">
    <property type="entry name" value="FMN-linked oxidoreductases"/>
    <property type="match status" value="1"/>
</dbReference>
<evidence type="ECO:0000256" key="7">
    <source>
        <dbReference type="ARBA" id="ARBA00022857"/>
    </source>
</evidence>
<dbReference type="AlphaFoldDB" id="A0A859CUE0"/>
<organism evidence="17 18">
    <name type="scientific">Marinomonas primoryensis</name>
    <dbReference type="NCBI Taxonomy" id="178399"/>
    <lineage>
        <taxon>Bacteria</taxon>
        <taxon>Pseudomonadati</taxon>
        <taxon>Pseudomonadota</taxon>
        <taxon>Gammaproteobacteria</taxon>
        <taxon>Oceanospirillales</taxon>
        <taxon>Oceanospirillaceae</taxon>
        <taxon>Marinomonas</taxon>
    </lineage>
</organism>
<feature type="binding site" evidence="15">
    <location>
        <position position="171"/>
    </location>
    <ligand>
        <name>FMN</name>
        <dbReference type="ChEBI" id="CHEBI:58210"/>
    </ligand>
</feature>
<dbReference type="GO" id="GO:0017150">
    <property type="term" value="F:tRNA dihydrouridine synthase activity"/>
    <property type="evidence" value="ECO:0007669"/>
    <property type="project" value="UniProtKB-UniRule"/>
</dbReference>
<comment type="similarity">
    <text evidence="13">Belongs to the dus family.</text>
</comment>
<evidence type="ECO:0000259" key="16">
    <source>
        <dbReference type="Pfam" id="PF01207"/>
    </source>
</evidence>
<evidence type="ECO:0000256" key="15">
    <source>
        <dbReference type="PIRSR" id="PIRSR006621-2"/>
    </source>
</evidence>
<dbReference type="InterPro" id="IPR018517">
    <property type="entry name" value="tRNA_hU_synthase_CS"/>
</dbReference>
<dbReference type="InterPro" id="IPR004652">
    <property type="entry name" value="DusB-like"/>
</dbReference>
<comment type="similarity">
    <text evidence="12">Belongs to the Dus family. DusB subfamily.</text>
</comment>
<dbReference type="EC" id="1.3.1.-" evidence="12"/>
<evidence type="ECO:0000313" key="17">
    <source>
        <dbReference type="EMBL" id="QKK79978.1"/>
    </source>
</evidence>
<keyword evidence="4 12" id="KW-0285">Flavoprotein</keyword>
<comment type="catalytic activity">
    <reaction evidence="10 12">
        <text>a 5,6-dihydrouridine in tRNA + NADP(+) = a uridine in tRNA + NADPH + H(+)</text>
        <dbReference type="Rhea" id="RHEA:23624"/>
        <dbReference type="Rhea" id="RHEA-COMP:13339"/>
        <dbReference type="Rhea" id="RHEA-COMP:13887"/>
        <dbReference type="ChEBI" id="CHEBI:15378"/>
        <dbReference type="ChEBI" id="CHEBI:57783"/>
        <dbReference type="ChEBI" id="CHEBI:58349"/>
        <dbReference type="ChEBI" id="CHEBI:65315"/>
        <dbReference type="ChEBI" id="CHEBI:74443"/>
    </reaction>
</comment>